<dbReference type="GO" id="GO:0008270">
    <property type="term" value="F:zinc ion binding"/>
    <property type="evidence" value="ECO:0007669"/>
    <property type="project" value="UniProtKB-KW"/>
</dbReference>
<evidence type="ECO:0000259" key="10">
    <source>
        <dbReference type="PROSITE" id="PS50089"/>
    </source>
</evidence>
<dbReference type="Pfam" id="PF01422">
    <property type="entry name" value="zf-NF-X1"/>
    <property type="match status" value="10"/>
</dbReference>
<keyword evidence="4 6" id="KW-0863">Zinc-finger</keyword>
<dbReference type="KEGG" id="btab:109033759"/>
<dbReference type="GO" id="GO:0000981">
    <property type="term" value="F:DNA-binding transcription factor activity, RNA polymerase II-specific"/>
    <property type="evidence" value="ECO:0007669"/>
    <property type="project" value="TreeGrafter"/>
</dbReference>
<feature type="compositionally biased region" description="Basic residues" evidence="7">
    <location>
        <begin position="808"/>
        <end position="819"/>
    </location>
</feature>
<dbReference type="AlphaFoldDB" id="A0A9P0A5A1"/>
<dbReference type="InterPro" id="IPR019786">
    <property type="entry name" value="Zinc_finger_PHD-type_CS"/>
</dbReference>
<evidence type="ECO:0000256" key="2">
    <source>
        <dbReference type="ARBA" id="ARBA00022723"/>
    </source>
</evidence>
<evidence type="ECO:0000313" key="12">
    <source>
        <dbReference type="Proteomes" id="UP001152759"/>
    </source>
</evidence>
<evidence type="ECO:0000256" key="1">
    <source>
        <dbReference type="ARBA" id="ARBA00007269"/>
    </source>
</evidence>
<dbReference type="EMBL" id="OU963863">
    <property type="protein sequence ID" value="CAH0384192.1"/>
    <property type="molecule type" value="Genomic_DNA"/>
</dbReference>
<dbReference type="InterPro" id="IPR034078">
    <property type="entry name" value="NFX1_fam"/>
</dbReference>
<keyword evidence="8" id="KW-0812">Transmembrane</keyword>
<dbReference type="GO" id="GO:0005634">
    <property type="term" value="C:nucleus"/>
    <property type="evidence" value="ECO:0007669"/>
    <property type="project" value="InterPro"/>
</dbReference>
<reference evidence="11" key="1">
    <citation type="submission" date="2021-12" db="EMBL/GenBank/DDBJ databases">
        <authorList>
            <person name="King R."/>
        </authorList>
    </citation>
    <scope>NUCLEOTIDE SEQUENCE</scope>
</reference>
<keyword evidence="8" id="KW-0472">Membrane</keyword>
<protein>
    <recommendedName>
        <fullName evidence="13">NF-X1-type zinc finger protein NFXL1</fullName>
    </recommendedName>
</protein>
<comment type="similarity">
    <text evidence="1">Belongs to the NFX1 family.</text>
</comment>
<dbReference type="PROSITE" id="PS01359">
    <property type="entry name" value="ZF_PHD_1"/>
    <property type="match status" value="1"/>
</dbReference>
<dbReference type="CDD" id="cd16697">
    <property type="entry name" value="RING-CH-C4HC3_NFXL1"/>
    <property type="match status" value="1"/>
</dbReference>
<dbReference type="SMART" id="SM00438">
    <property type="entry name" value="ZnF_NFX"/>
    <property type="match status" value="10"/>
</dbReference>
<feature type="region of interest" description="Disordered" evidence="7">
    <location>
        <begin position="783"/>
        <end position="826"/>
    </location>
</feature>
<organism evidence="11 12">
    <name type="scientific">Bemisia tabaci</name>
    <name type="common">Sweetpotato whitefly</name>
    <name type="synonym">Aleurodes tabaci</name>
    <dbReference type="NCBI Taxonomy" id="7038"/>
    <lineage>
        <taxon>Eukaryota</taxon>
        <taxon>Metazoa</taxon>
        <taxon>Ecdysozoa</taxon>
        <taxon>Arthropoda</taxon>
        <taxon>Hexapoda</taxon>
        <taxon>Insecta</taxon>
        <taxon>Pterygota</taxon>
        <taxon>Neoptera</taxon>
        <taxon>Paraneoptera</taxon>
        <taxon>Hemiptera</taxon>
        <taxon>Sternorrhyncha</taxon>
        <taxon>Aleyrodoidea</taxon>
        <taxon>Aleyrodidae</taxon>
        <taxon>Aleyrodinae</taxon>
        <taxon>Bemisia</taxon>
    </lineage>
</organism>
<evidence type="ECO:0000256" key="6">
    <source>
        <dbReference type="PROSITE-ProRule" id="PRU00175"/>
    </source>
</evidence>
<feature type="region of interest" description="Disordered" evidence="7">
    <location>
        <begin position="1"/>
        <end position="85"/>
    </location>
</feature>
<dbReference type="InterPro" id="IPR011011">
    <property type="entry name" value="Znf_FYVE_PHD"/>
</dbReference>
<name>A0A9P0A5A1_BEMTA</name>
<dbReference type="SUPFAM" id="SSF57903">
    <property type="entry name" value="FYVE/PHD zinc finger"/>
    <property type="match status" value="1"/>
</dbReference>
<keyword evidence="8" id="KW-1133">Transmembrane helix</keyword>
<dbReference type="InterPro" id="IPR001841">
    <property type="entry name" value="Znf_RING"/>
</dbReference>
<dbReference type="InterPro" id="IPR000967">
    <property type="entry name" value="Znf_NFX1"/>
</dbReference>
<accession>A0A9P0A5A1</accession>
<evidence type="ECO:0008006" key="13">
    <source>
        <dbReference type="Google" id="ProtNLM"/>
    </source>
</evidence>
<proteinExistence type="inferred from homology"/>
<evidence type="ECO:0000256" key="4">
    <source>
        <dbReference type="ARBA" id="ARBA00022771"/>
    </source>
</evidence>
<feature type="transmembrane region" description="Helical" evidence="8">
    <location>
        <begin position="835"/>
        <end position="854"/>
    </location>
</feature>
<evidence type="ECO:0000313" key="11">
    <source>
        <dbReference type="EMBL" id="CAH0384192.1"/>
    </source>
</evidence>
<dbReference type="PROSITE" id="PS50016">
    <property type="entry name" value="ZF_PHD_2"/>
    <property type="match status" value="1"/>
</dbReference>
<keyword evidence="3" id="KW-0677">Repeat</keyword>
<dbReference type="InterPro" id="IPR019787">
    <property type="entry name" value="Znf_PHD-finger"/>
</dbReference>
<feature type="domain" description="RING-type" evidence="10">
    <location>
        <begin position="124"/>
        <end position="181"/>
    </location>
</feature>
<evidence type="ECO:0000256" key="7">
    <source>
        <dbReference type="SAM" id="MobiDB-lite"/>
    </source>
</evidence>
<gene>
    <name evidence="11" type="ORF">BEMITA_LOCUS3559</name>
</gene>
<dbReference type="CDD" id="cd06008">
    <property type="entry name" value="NF-X1-zinc-finger"/>
    <property type="match status" value="6"/>
</dbReference>
<keyword evidence="2" id="KW-0479">Metal-binding</keyword>
<evidence type="ECO:0000259" key="9">
    <source>
        <dbReference type="PROSITE" id="PS50016"/>
    </source>
</evidence>
<feature type="compositionally biased region" description="Basic and acidic residues" evidence="7">
    <location>
        <begin position="47"/>
        <end position="63"/>
    </location>
</feature>
<dbReference type="PROSITE" id="PS50089">
    <property type="entry name" value="ZF_RING_2"/>
    <property type="match status" value="1"/>
</dbReference>
<dbReference type="Proteomes" id="UP001152759">
    <property type="component" value="Chromosome 2"/>
</dbReference>
<feature type="domain" description="PHD-type" evidence="9">
    <location>
        <begin position="121"/>
        <end position="183"/>
    </location>
</feature>
<feature type="compositionally biased region" description="Basic and acidic residues" evidence="7">
    <location>
        <begin position="783"/>
        <end position="799"/>
    </location>
</feature>
<keyword evidence="5" id="KW-0862">Zinc</keyword>
<dbReference type="GO" id="GO:0000977">
    <property type="term" value="F:RNA polymerase II transcription regulatory region sequence-specific DNA binding"/>
    <property type="evidence" value="ECO:0007669"/>
    <property type="project" value="TreeGrafter"/>
</dbReference>
<keyword evidence="12" id="KW-1185">Reference proteome</keyword>
<evidence type="ECO:0000256" key="5">
    <source>
        <dbReference type="ARBA" id="ARBA00022833"/>
    </source>
</evidence>
<evidence type="ECO:0000256" key="8">
    <source>
        <dbReference type="SAM" id="Phobius"/>
    </source>
</evidence>
<dbReference type="PANTHER" id="PTHR12360:SF1">
    <property type="entry name" value="NF-X1-TYPE ZINC FINGER PROTEIN NFXL1"/>
    <property type="match status" value="1"/>
</dbReference>
<dbReference type="PANTHER" id="PTHR12360">
    <property type="entry name" value="NUCLEAR TRANSCRIPTION FACTOR, X-BOX BINDING 1 NFX1"/>
    <property type="match status" value="1"/>
</dbReference>
<evidence type="ECO:0000256" key="3">
    <source>
        <dbReference type="ARBA" id="ARBA00022737"/>
    </source>
</evidence>
<sequence length="855" mass="95353">MAPPARGRGNVWAGGNPISKAPSARGRGNVWAGRNPPVPQMSQAERNFQEAKKKNEENVKRALENNYETSSDEDELDTNQDNSDKSSVLSSVLKAYANLGGSVSHIGRTEHDIESQLQSGAITCLICISSVKRPEQIWTCQKCFCIFHLQCMRLWVRDSVSLKRIKEPGKHNVNWNCPNCRSEYEPSEAPERYFCFCGKTENPQVHPWLIPHSCGETCEKPLQPFCGHYCLLLCHPGPCPPCPKTVTSKCYCKNSSKQQRCGAQEWSCGTICKRPLLCKKHNCTQVCHKGDCAACPKQSSQKCFCGSSTQTRPCASPQWQCTKVCGKPLDCGNHVCETVCHSGPCKPCPINGVRTCSCGKTTYDLPCNVPVPNCGDTCDKLLECGSHRCIQRCHNGKCGLCLERIVKACRCGRNSKEVPCAKPFLCETKCKKTKDCLNHPCNRKCCDGNCPPCEKKCDKTLSCHNHKCGSMCHQGPCFPCMLKVPITCKCGGTKIEVPCGTKKRIKPPTCNKLCKLPSACHHPHREERHKCHFGFCPPCEQKCNLRLKCGHHCQARCHSAVVVDVTPKNSTLKGVVNKAQKKLPCPECKEPVIISCLGGHEQMTVPCKEAKPTACGNACGAPLECTNHFCNKLCHDRKMEKCESCDRQCEKPTLEGCTHPCLMTCHPGKCKPCTMLLKKRCHCNVMQKYINCVDWCSSDAEQKIKLQSCGGPCPKTLLCGHPCTKLCHPGECPNADPCRKKTKISCSCNRIKVSVSCDQVRAGKIVECDDVCKKQKEAEIQRKKSEEAEREKIQKQKEQEEFEAYQKKMSRGPRRRNDHRRREGKESHSMDRYKLIILGFAGLLLSALLTYYFMS</sequence>